<dbReference type="EMBL" id="SNXR01000012">
    <property type="protein sequence ID" value="TDP60082.1"/>
    <property type="molecule type" value="Genomic_DNA"/>
</dbReference>
<dbReference type="PROSITE" id="PS51257">
    <property type="entry name" value="PROKAR_LIPOPROTEIN"/>
    <property type="match status" value="1"/>
</dbReference>
<organism evidence="1 2">
    <name type="scientific">Flavobacterium dankookense</name>
    <dbReference type="NCBI Taxonomy" id="706186"/>
    <lineage>
        <taxon>Bacteria</taxon>
        <taxon>Pseudomonadati</taxon>
        <taxon>Bacteroidota</taxon>
        <taxon>Flavobacteriia</taxon>
        <taxon>Flavobacteriales</taxon>
        <taxon>Flavobacteriaceae</taxon>
        <taxon>Flavobacterium</taxon>
    </lineage>
</organism>
<comment type="caution">
    <text evidence="1">The sequence shown here is derived from an EMBL/GenBank/DDBJ whole genome shotgun (WGS) entry which is preliminary data.</text>
</comment>
<gene>
    <name evidence="1" type="ORF">BC748_1055</name>
</gene>
<dbReference type="AlphaFoldDB" id="A0A4V3CSB7"/>
<keyword evidence="2" id="KW-1185">Reference proteome</keyword>
<evidence type="ECO:0000313" key="1">
    <source>
        <dbReference type="EMBL" id="TDP60082.1"/>
    </source>
</evidence>
<evidence type="ECO:0000313" key="2">
    <source>
        <dbReference type="Proteomes" id="UP000295260"/>
    </source>
</evidence>
<protein>
    <submittedName>
        <fullName evidence="1">Uncharacterized protein</fullName>
    </submittedName>
</protein>
<dbReference type="OrthoDB" id="1366371at2"/>
<reference evidence="1 2" key="1">
    <citation type="submission" date="2019-03" db="EMBL/GenBank/DDBJ databases">
        <title>Genomic Encyclopedia of Archaeal and Bacterial Type Strains, Phase II (KMG-II): from individual species to whole genera.</title>
        <authorList>
            <person name="Goeker M."/>
        </authorList>
    </citation>
    <scope>NUCLEOTIDE SEQUENCE [LARGE SCALE GENOMIC DNA]</scope>
    <source>
        <strain evidence="1 2">DSM 25687</strain>
    </source>
</reference>
<name>A0A4V3CSB7_9FLAO</name>
<proteinExistence type="predicted"/>
<accession>A0A4V3CSB7</accession>
<sequence length="190" mass="22684">MKKTALLFSTLFFFMSCAEKKYLKEVISNEKISITLKETFEETYYNLNIPIEFELNLNDDKIISAIPYFEIDDKRGFSGDNYYIDKRGKKKMFSLDRYKPYNYPTNIYIVSEKRKITKEEVIELIKKYNPSKTIESLKSKNDTIYLTPYLQYRKDNPQFLYEMRKQPDSLILSIYIKGKGSKVVGERINW</sequence>
<dbReference type="RefSeq" id="WP_133532376.1">
    <property type="nucleotide sequence ID" value="NZ_SNXR01000012.1"/>
</dbReference>
<dbReference type="Proteomes" id="UP000295260">
    <property type="component" value="Unassembled WGS sequence"/>
</dbReference>